<sequence length="874" mass="88338">EVTLAGVTVPAGLTLNADGTITVNANTPSGTYTVVYEICEVGASPANCDQASVTVVVANAIVAANDTPAAVTTGDSTPSVVGNDSLDANPVVIGTNAGEVTLAGVTVPAGLTLNADGTITVNANTPSGTYTVVYEICEVGASPGNCDQASVTVVVANAIVAANDTPAAVTTGDSTPSVLVNDSLDANPVVIGTNTGEVTLAGVTVPAGLTLNADGTITVNANTPSGTYTVVYEICEVGASPANCDQASVTVVVANAIVAANDTPAAVTTGDSTPSVVGNDSLDANPVVIGTNTGEVTLAGVTVPAGLTLNADGTITVNANTPSGTYTVVYEICEVGASPGNCDQASVTVVVANAIVAANDTPAAVTTGDSTPSVLVNDSLDANPVVIGTNAGEVTLAGVTVPAGLTLNADGTITVNANTPSGTYTVVYEICEVGASPGNCDQASVTVVVANAIVAANDITAPVDGTVGGITPPLTGNDTLNGSFVVIGTQPGQVTLSVVAIPTGLVLNGNGTVTVPPNTPSGNYTITYTICEVGNNSNCSTVSSIIVVTSGVTIIATNNSVGPIEGVKGGDLGMNVLDNDTLNGLLINPADVFVTQMTGGPITINGDGTVTLLPNTEAGTYVIEYSICEKAKPSNCARAFLTVIVAESPKISIVKTAVFNDENGDGFAQAGETISYSFSITNMGNTPLSNVIVKDNLPGLILSGNAILLLEIDETNNTAYQAVYKLTQNDINLGSVSNQAEVTGVSPNGTIVRDLSDDVSMAEDKPTVLAVEGCLIEIFNAVAPNGSGDNKIFRIRGLECYTDNTVEIYNRWGVLVFERSGYNNDDRAFRGISEGRVTVKQSDELPEGTYYYILKYKDSAATSHEKAGYLYINR</sequence>
<name>A0ABT6VC00_9FLAO</name>
<dbReference type="InterPro" id="IPR055354">
    <property type="entry name" value="DUF7507"/>
</dbReference>
<dbReference type="EMBL" id="JASCRZ010000004">
    <property type="protein sequence ID" value="MDI5895451.1"/>
    <property type="molecule type" value="Genomic_DNA"/>
</dbReference>
<feature type="domain" description="DUF7507" evidence="1">
    <location>
        <begin position="648"/>
        <end position="754"/>
    </location>
</feature>
<dbReference type="Pfam" id="PF13585">
    <property type="entry name" value="CHU_C"/>
    <property type="match status" value="1"/>
</dbReference>
<dbReference type="RefSeq" id="WP_282717696.1">
    <property type="nucleotide sequence ID" value="NZ_JASCRZ010000004.1"/>
</dbReference>
<evidence type="ECO:0000259" key="1">
    <source>
        <dbReference type="Pfam" id="PF24346"/>
    </source>
</evidence>
<gene>
    <name evidence="2" type="ORF">QLS65_11165</name>
</gene>
<dbReference type="NCBIfam" id="TIGR01451">
    <property type="entry name" value="B_ant_repeat"/>
    <property type="match status" value="1"/>
</dbReference>
<comment type="caution">
    <text evidence="2">The sequence shown here is derived from an EMBL/GenBank/DDBJ whole genome shotgun (WGS) entry which is preliminary data.</text>
</comment>
<feature type="non-terminal residue" evidence="2">
    <location>
        <position position="1"/>
    </location>
</feature>
<dbReference type="InterPro" id="IPR047589">
    <property type="entry name" value="DUF11_rpt"/>
</dbReference>
<keyword evidence="3" id="KW-1185">Reference proteome</keyword>
<dbReference type="Pfam" id="PF24346">
    <property type="entry name" value="DUF7507"/>
    <property type="match status" value="1"/>
</dbReference>
<accession>A0ABT6VC00</accession>
<proteinExistence type="predicted"/>
<evidence type="ECO:0000313" key="3">
    <source>
        <dbReference type="Proteomes" id="UP001243403"/>
    </source>
</evidence>
<reference evidence="2 3" key="1">
    <citation type="submission" date="2023-04" db="EMBL/GenBank/DDBJ databases">
        <title>Two novel species of Flavobacterium.</title>
        <authorList>
            <person name="Liu Q."/>
            <person name="Xin Y.-H."/>
        </authorList>
    </citation>
    <scope>NUCLEOTIDE SEQUENCE [LARGE SCALE GENOMIC DNA]</scope>
    <source>
        <strain evidence="2 3">LB1P51</strain>
    </source>
</reference>
<protein>
    <submittedName>
        <fullName evidence="2">Gliding motility-associated C-terminal domain-containing protein</fullName>
    </submittedName>
</protein>
<organism evidence="2 3">
    <name type="scientific">Flavobacterium algoritolerans</name>
    <dbReference type="NCBI Taxonomy" id="3041254"/>
    <lineage>
        <taxon>Bacteria</taxon>
        <taxon>Pseudomonadati</taxon>
        <taxon>Bacteroidota</taxon>
        <taxon>Flavobacteriia</taxon>
        <taxon>Flavobacteriales</taxon>
        <taxon>Flavobacteriaceae</taxon>
        <taxon>Flavobacterium</taxon>
    </lineage>
</organism>
<evidence type="ECO:0000313" key="2">
    <source>
        <dbReference type="EMBL" id="MDI5895451.1"/>
    </source>
</evidence>
<dbReference type="Proteomes" id="UP001243403">
    <property type="component" value="Unassembled WGS sequence"/>
</dbReference>